<feature type="domain" description="PDZ" evidence="3">
    <location>
        <begin position="642"/>
        <end position="723"/>
    </location>
</feature>
<feature type="compositionally biased region" description="Low complexity" evidence="2">
    <location>
        <begin position="262"/>
        <end position="278"/>
    </location>
</feature>
<dbReference type="InterPro" id="IPR011993">
    <property type="entry name" value="PH-like_dom_sf"/>
</dbReference>
<comment type="caution">
    <text evidence="4">The sequence shown here is derived from an EMBL/GenBank/DDBJ whole genome shotgun (WGS) entry which is preliminary data.</text>
</comment>
<accession>A0AAE1HKN0</accession>
<keyword evidence="1" id="KW-0677">Repeat</keyword>
<feature type="compositionally biased region" description="Polar residues" evidence="2">
    <location>
        <begin position="372"/>
        <end position="402"/>
    </location>
</feature>
<protein>
    <submittedName>
        <fullName evidence="4">Syntenin-2</fullName>
    </submittedName>
</protein>
<dbReference type="GO" id="GO:0005886">
    <property type="term" value="C:plasma membrane"/>
    <property type="evidence" value="ECO:0007669"/>
    <property type="project" value="TreeGrafter"/>
</dbReference>
<feature type="compositionally biased region" description="Polar residues" evidence="2">
    <location>
        <begin position="351"/>
        <end position="363"/>
    </location>
</feature>
<dbReference type="Proteomes" id="UP001219518">
    <property type="component" value="Unassembled WGS sequence"/>
</dbReference>
<dbReference type="InterPro" id="IPR051230">
    <property type="entry name" value="APP-Binding"/>
</dbReference>
<feature type="compositionally biased region" description="Polar residues" evidence="2">
    <location>
        <begin position="205"/>
        <end position="245"/>
    </location>
</feature>
<reference evidence="4" key="2">
    <citation type="journal article" date="2023" name="BMC Genomics">
        <title>Pest status, molecular evolution, and epigenetic factors derived from the genome assembly of Frankliniella fusca, a thysanopteran phytovirus vector.</title>
        <authorList>
            <person name="Catto M.A."/>
            <person name="Labadie P.E."/>
            <person name="Jacobson A.L."/>
            <person name="Kennedy G.G."/>
            <person name="Srinivasan R."/>
            <person name="Hunt B.G."/>
        </authorList>
    </citation>
    <scope>NUCLEOTIDE SEQUENCE</scope>
    <source>
        <strain evidence="4">PL_HMW_Pooled</strain>
    </source>
</reference>
<organism evidence="4 5">
    <name type="scientific">Frankliniella fusca</name>
    <dbReference type="NCBI Taxonomy" id="407009"/>
    <lineage>
        <taxon>Eukaryota</taxon>
        <taxon>Metazoa</taxon>
        <taxon>Ecdysozoa</taxon>
        <taxon>Arthropoda</taxon>
        <taxon>Hexapoda</taxon>
        <taxon>Insecta</taxon>
        <taxon>Pterygota</taxon>
        <taxon>Neoptera</taxon>
        <taxon>Paraneoptera</taxon>
        <taxon>Thysanoptera</taxon>
        <taxon>Terebrantia</taxon>
        <taxon>Thripoidea</taxon>
        <taxon>Thripidae</taxon>
        <taxon>Frankliniella</taxon>
    </lineage>
</organism>
<feature type="compositionally biased region" description="Polar residues" evidence="2">
    <location>
        <begin position="7"/>
        <end position="23"/>
    </location>
</feature>
<name>A0AAE1HKN0_9NEOP</name>
<keyword evidence="5" id="KW-1185">Reference proteome</keyword>
<dbReference type="Gene3D" id="2.30.29.30">
    <property type="entry name" value="Pleckstrin-homology domain (PH domain)/Phosphotyrosine-binding domain (PTB)"/>
    <property type="match status" value="1"/>
</dbReference>
<sequence>MDLFRTQHPSSSGSHGDTPGTSQGHEELVSPSNTVLFREIHKNAWLRKLPSIDKRSGAALKKGERVWAVFCVHDDIHPFLELYMEQKMAAAHKPDWYVSLSSTLHVSPTIVALDQEYEFVITLSSDVVRLTAPSWESMMEWVDTIRSKLREMRVLCPRENVYSRMPEPRLPLLPTRDPNSPLPPPPMGPSALVPGVEPVHLDSDIPTSSANSTPEVQSATTQSSQNTNRNIADPLSQTSNVTSSEVPPPTVIESRTRHRARSSSLSDSRGGSSASSLRTPGPNGSPARNHSANARSPLPIGFTPLNSVQSVSTPRSPGPQSPGPSHASRSPVPNAPSPRIRNPVSPIPVRSTPSFRSHLTNGNFEEPPTSPAAAQNPSRNVRSPGGQVSLSSPSQTRSPAGNQNVTVIEVADSQSTPSDIFNFNVVLDSLPQTNGDIEPLEQFFTPPITPRSRASIAHPPQTDQLATTTSPPSRLWQQITQVVSNLMGQPTQSEVIRVTQGVTNITIPSHQESTIESPSANANNVYEHVFPVSGTDSSAPVEDQRTRTPQLAISASRPVSGEGHHRRRRTSSGSEIVSPRSRSAANVLRHVGAPDIERRLHPVPHPFRQASVGAEQGSGAPHRVTLRDQQVQQLRKEKLHPGGVRLQVRRKDCTNSIAFIDAFGAVWIAGWKQREHPMLYNALHIGDQLLSVAGLSVQTAADAHRFIRASNSLYVPFIIRRVPFGHVFAFRRDAEGQSLGITLEGGTAEIKDIASDSPAARGGLPSRAPTCDGLSLTPWVITEINGRPLNLFFKDGEVRDRLNAVGKEISVLVQPFDLIKQIKKQLKTIRSYKQFIVQ</sequence>
<feature type="region of interest" description="Disordered" evidence="2">
    <location>
        <begin position="555"/>
        <end position="585"/>
    </location>
</feature>
<feature type="region of interest" description="Disordered" evidence="2">
    <location>
        <begin position="165"/>
        <end position="402"/>
    </location>
</feature>
<dbReference type="SMART" id="SM00228">
    <property type="entry name" value="PDZ"/>
    <property type="match status" value="2"/>
</dbReference>
<dbReference type="SUPFAM" id="SSF50729">
    <property type="entry name" value="PH domain-like"/>
    <property type="match status" value="1"/>
</dbReference>
<dbReference type="InterPro" id="IPR001478">
    <property type="entry name" value="PDZ"/>
</dbReference>
<feature type="region of interest" description="Disordered" evidence="2">
    <location>
        <begin position="1"/>
        <end position="28"/>
    </location>
</feature>
<dbReference type="AlphaFoldDB" id="A0AAE1HKN0"/>
<dbReference type="PANTHER" id="PTHR12345:SF11">
    <property type="entry name" value="FI13065P"/>
    <property type="match status" value="1"/>
</dbReference>
<feature type="domain" description="PDZ" evidence="3">
    <location>
        <begin position="737"/>
        <end position="817"/>
    </location>
</feature>
<evidence type="ECO:0000259" key="3">
    <source>
        <dbReference type="SMART" id="SM00228"/>
    </source>
</evidence>
<dbReference type="GO" id="GO:0005737">
    <property type="term" value="C:cytoplasm"/>
    <property type="evidence" value="ECO:0007669"/>
    <property type="project" value="TreeGrafter"/>
</dbReference>
<evidence type="ECO:0000313" key="4">
    <source>
        <dbReference type="EMBL" id="KAK3922411.1"/>
    </source>
</evidence>
<evidence type="ECO:0000313" key="5">
    <source>
        <dbReference type="Proteomes" id="UP001219518"/>
    </source>
</evidence>
<reference evidence="4" key="1">
    <citation type="submission" date="2021-07" db="EMBL/GenBank/DDBJ databases">
        <authorList>
            <person name="Catto M.A."/>
            <person name="Jacobson A."/>
            <person name="Kennedy G."/>
            <person name="Labadie P."/>
            <person name="Hunt B.G."/>
            <person name="Srinivasan R."/>
        </authorList>
    </citation>
    <scope>NUCLEOTIDE SEQUENCE</scope>
    <source>
        <strain evidence="4">PL_HMW_Pooled</strain>
        <tissue evidence="4">Head</tissue>
    </source>
</reference>
<dbReference type="EMBL" id="JAHWGI010001090">
    <property type="protein sequence ID" value="KAK3922411.1"/>
    <property type="molecule type" value="Genomic_DNA"/>
</dbReference>
<evidence type="ECO:0000256" key="2">
    <source>
        <dbReference type="SAM" id="MobiDB-lite"/>
    </source>
</evidence>
<proteinExistence type="predicted"/>
<gene>
    <name evidence="4" type="ORF">KUF71_011880</name>
</gene>
<evidence type="ECO:0000256" key="1">
    <source>
        <dbReference type="ARBA" id="ARBA00022737"/>
    </source>
</evidence>
<dbReference type="PANTHER" id="PTHR12345">
    <property type="entry name" value="SYNTENIN RELATED"/>
    <property type="match status" value="1"/>
</dbReference>